<evidence type="ECO:0008006" key="4">
    <source>
        <dbReference type="Google" id="ProtNLM"/>
    </source>
</evidence>
<dbReference type="AlphaFoldDB" id="A0A096B046"/>
<keyword evidence="1" id="KW-0732">Signal</keyword>
<proteinExistence type="predicted"/>
<accession>A0A096B046</accession>
<dbReference type="RefSeq" id="WP_036871925.1">
    <property type="nucleotide sequence ID" value="NZ_JRNN01000029.1"/>
</dbReference>
<evidence type="ECO:0000313" key="2">
    <source>
        <dbReference type="EMBL" id="KGF36197.1"/>
    </source>
</evidence>
<evidence type="ECO:0000256" key="1">
    <source>
        <dbReference type="SAM" id="SignalP"/>
    </source>
</evidence>
<dbReference type="PROSITE" id="PS51257">
    <property type="entry name" value="PROKAR_LIPOPROTEIN"/>
    <property type="match status" value="1"/>
</dbReference>
<dbReference type="EMBL" id="JRNN01000029">
    <property type="protein sequence ID" value="KGF36197.1"/>
    <property type="molecule type" value="Genomic_DNA"/>
</dbReference>
<feature type="signal peptide" evidence="1">
    <location>
        <begin position="1"/>
        <end position="22"/>
    </location>
</feature>
<feature type="chain" id="PRO_5001916802" description="Lipoprotein" evidence="1">
    <location>
        <begin position="23"/>
        <end position="308"/>
    </location>
</feature>
<gene>
    <name evidence="2" type="ORF">HMPREF2137_02690</name>
</gene>
<sequence length="308" mass="35979">MTKLWISLFCILLLAACGGRQTNEVATRSIYYWRTTFRLDSAERAFLHMHHVKKLYVRYFDVTPDDEMHPMPNATIAFADTLPQGVEIVPVVYIVNRFQAGSIDDIADQVFRRILQMNETHDIKGIREIQIDCDWTMSTQKRYFSMLRRMRDLCHEHRLTLSATIRLHQLSLEVPPVDKGTLMMYNTGDFTQLSVHKPILDMKDVRPYLHSLSRYKLPLNVAYPLFTWRVLFRDGKYVGIMHGDDDFPILQGDSVATRQPALDDIMAARRAVDSLRPDANSEVILYHLNNKNINRFTPNDYENIYQQH</sequence>
<evidence type="ECO:0000313" key="3">
    <source>
        <dbReference type="Proteomes" id="UP000029556"/>
    </source>
</evidence>
<dbReference type="OrthoDB" id="634553at2"/>
<protein>
    <recommendedName>
        <fullName evidence="4">Lipoprotein</fullName>
    </recommendedName>
</protein>
<dbReference type="Proteomes" id="UP000029556">
    <property type="component" value="Unassembled WGS sequence"/>
</dbReference>
<comment type="caution">
    <text evidence="2">The sequence shown here is derived from an EMBL/GenBank/DDBJ whole genome shotgun (WGS) entry which is preliminary data.</text>
</comment>
<name>A0A096B046_9BACT</name>
<reference evidence="2 3" key="1">
    <citation type="submission" date="2014-07" db="EMBL/GenBank/DDBJ databases">
        <authorList>
            <person name="McCorrison J."/>
            <person name="Sanka R."/>
            <person name="Torralba M."/>
            <person name="Gillis M."/>
            <person name="Haft D.H."/>
            <person name="Methe B."/>
            <person name="Sutton G."/>
            <person name="Nelson K.E."/>
        </authorList>
    </citation>
    <scope>NUCLEOTIDE SEQUENCE [LARGE SCALE GENOMIC DNA]</scope>
    <source>
        <strain evidence="2 3">DNF00853</strain>
    </source>
</reference>
<organism evidence="2 3">
    <name type="scientific">Hoylesella buccalis DNF00853</name>
    <dbReference type="NCBI Taxonomy" id="1401074"/>
    <lineage>
        <taxon>Bacteria</taxon>
        <taxon>Pseudomonadati</taxon>
        <taxon>Bacteroidota</taxon>
        <taxon>Bacteroidia</taxon>
        <taxon>Bacteroidales</taxon>
        <taxon>Prevotellaceae</taxon>
        <taxon>Hoylesella</taxon>
    </lineage>
</organism>